<gene>
    <name evidence="1" type="ORF">L1987_18507</name>
</gene>
<dbReference type="Proteomes" id="UP001056120">
    <property type="component" value="Linkage Group LG06"/>
</dbReference>
<reference evidence="2" key="1">
    <citation type="journal article" date="2022" name="Mol. Ecol. Resour.">
        <title>The genomes of chicory, endive, great burdock and yacon provide insights into Asteraceae palaeo-polyploidization history and plant inulin production.</title>
        <authorList>
            <person name="Fan W."/>
            <person name="Wang S."/>
            <person name="Wang H."/>
            <person name="Wang A."/>
            <person name="Jiang F."/>
            <person name="Liu H."/>
            <person name="Zhao H."/>
            <person name="Xu D."/>
            <person name="Zhang Y."/>
        </authorList>
    </citation>
    <scope>NUCLEOTIDE SEQUENCE [LARGE SCALE GENOMIC DNA]</scope>
    <source>
        <strain evidence="2">cv. Yunnan</strain>
    </source>
</reference>
<evidence type="ECO:0000313" key="1">
    <source>
        <dbReference type="EMBL" id="KAI3813773.1"/>
    </source>
</evidence>
<keyword evidence="2" id="KW-1185">Reference proteome</keyword>
<reference evidence="1 2" key="2">
    <citation type="journal article" date="2022" name="Mol. Ecol. Resour.">
        <title>The genomes of chicory, endive, great burdock and yacon provide insights into Asteraceae paleo-polyploidization history and plant inulin production.</title>
        <authorList>
            <person name="Fan W."/>
            <person name="Wang S."/>
            <person name="Wang H."/>
            <person name="Wang A."/>
            <person name="Jiang F."/>
            <person name="Liu H."/>
            <person name="Zhao H."/>
            <person name="Xu D."/>
            <person name="Zhang Y."/>
        </authorList>
    </citation>
    <scope>NUCLEOTIDE SEQUENCE [LARGE SCALE GENOMIC DNA]</scope>
    <source>
        <strain evidence="2">cv. Yunnan</strain>
        <tissue evidence="1">Leaves</tissue>
    </source>
</reference>
<sequence>MNVAKEKQVKNQNIRKAVGELAMALNNTAGAVRKMSEVDAKRGPKSLLMEAMGETWRYEIVGFDGGGIVWIFKGVDLWI</sequence>
<name>A0ACB9IZY3_9ASTR</name>
<organism evidence="1 2">
    <name type="scientific">Smallanthus sonchifolius</name>
    <dbReference type="NCBI Taxonomy" id="185202"/>
    <lineage>
        <taxon>Eukaryota</taxon>
        <taxon>Viridiplantae</taxon>
        <taxon>Streptophyta</taxon>
        <taxon>Embryophyta</taxon>
        <taxon>Tracheophyta</taxon>
        <taxon>Spermatophyta</taxon>
        <taxon>Magnoliopsida</taxon>
        <taxon>eudicotyledons</taxon>
        <taxon>Gunneridae</taxon>
        <taxon>Pentapetalae</taxon>
        <taxon>asterids</taxon>
        <taxon>campanulids</taxon>
        <taxon>Asterales</taxon>
        <taxon>Asteraceae</taxon>
        <taxon>Asteroideae</taxon>
        <taxon>Heliantheae alliance</taxon>
        <taxon>Millerieae</taxon>
        <taxon>Smallanthus</taxon>
    </lineage>
</organism>
<protein>
    <submittedName>
        <fullName evidence="1">Uncharacterized protein</fullName>
    </submittedName>
</protein>
<dbReference type="EMBL" id="CM042023">
    <property type="protein sequence ID" value="KAI3813773.1"/>
    <property type="molecule type" value="Genomic_DNA"/>
</dbReference>
<accession>A0ACB9IZY3</accession>
<comment type="caution">
    <text evidence="1">The sequence shown here is derived from an EMBL/GenBank/DDBJ whole genome shotgun (WGS) entry which is preliminary data.</text>
</comment>
<proteinExistence type="predicted"/>
<evidence type="ECO:0000313" key="2">
    <source>
        <dbReference type="Proteomes" id="UP001056120"/>
    </source>
</evidence>